<protein>
    <recommendedName>
        <fullName evidence="1">Co-chaperone DjlA N-terminal domain-containing protein</fullName>
    </recommendedName>
</protein>
<sequence length="129" mass="13646">MTATKKLLDAAMAAAAIIAKADGWVSEEESNVVARLARGIDDVSSSHGSQAMALYAGYVRKLGQDNGAAAREAWNALAAVADDPETAKAVLAIACRIADVDSKIYAEEALLLRMIANELRQELPAAYIR</sequence>
<accession>A0A178MN61</accession>
<evidence type="ECO:0000313" key="3">
    <source>
        <dbReference type="Proteomes" id="UP000078428"/>
    </source>
</evidence>
<dbReference type="AlphaFoldDB" id="A0A178MN61"/>
<dbReference type="Proteomes" id="UP000078428">
    <property type="component" value="Unassembled WGS sequence"/>
</dbReference>
<reference evidence="2 3" key="1">
    <citation type="submission" date="2016-04" db="EMBL/GenBank/DDBJ databases">
        <title>Draft genome sequence of freshwater magnetotactic bacteria Magnetospirillum marisnigri SP-1 and Magnetospirillum moscoviense BB-1.</title>
        <authorList>
            <person name="Koziaeva V."/>
            <person name="Dziuba M.V."/>
            <person name="Ivanov T.M."/>
            <person name="Kuznetsov B."/>
            <person name="Grouzdev D.S."/>
        </authorList>
    </citation>
    <scope>NUCLEOTIDE SEQUENCE [LARGE SCALE GENOMIC DNA]</scope>
    <source>
        <strain evidence="2 3">SP-1</strain>
    </source>
</reference>
<keyword evidence="3" id="KW-1185">Reference proteome</keyword>
<dbReference type="InterPro" id="IPR007791">
    <property type="entry name" value="DjlA_N"/>
</dbReference>
<evidence type="ECO:0000313" key="2">
    <source>
        <dbReference type="EMBL" id="OAN50210.1"/>
    </source>
</evidence>
<comment type="caution">
    <text evidence="2">The sequence shown here is derived from an EMBL/GenBank/DDBJ whole genome shotgun (WGS) entry which is preliminary data.</text>
</comment>
<organism evidence="2 3">
    <name type="scientific">Paramagnetospirillum marisnigri</name>
    <dbReference type="NCBI Taxonomy" id="1285242"/>
    <lineage>
        <taxon>Bacteria</taxon>
        <taxon>Pseudomonadati</taxon>
        <taxon>Pseudomonadota</taxon>
        <taxon>Alphaproteobacteria</taxon>
        <taxon>Rhodospirillales</taxon>
        <taxon>Magnetospirillaceae</taxon>
        <taxon>Paramagnetospirillum</taxon>
    </lineage>
</organism>
<gene>
    <name evidence="2" type="ORF">A6A04_02045</name>
</gene>
<dbReference type="SUPFAM" id="SSF158682">
    <property type="entry name" value="TerB-like"/>
    <property type="match status" value="1"/>
</dbReference>
<dbReference type="InterPro" id="IPR029024">
    <property type="entry name" value="TerB-like"/>
</dbReference>
<dbReference type="Gene3D" id="1.10.3680.10">
    <property type="entry name" value="TerB-like"/>
    <property type="match status" value="1"/>
</dbReference>
<proteinExistence type="predicted"/>
<name>A0A178MN61_9PROT</name>
<evidence type="ECO:0000259" key="1">
    <source>
        <dbReference type="Pfam" id="PF05099"/>
    </source>
</evidence>
<dbReference type="Pfam" id="PF05099">
    <property type="entry name" value="TerB"/>
    <property type="match status" value="1"/>
</dbReference>
<dbReference type="EMBL" id="LWQT01000055">
    <property type="protein sequence ID" value="OAN50210.1"/>
    <property type="molecule type" value="Genomic_DNA"/>
</dbReference>
<dbReference type="RefSeq" id="WP_068492553.1">
    <property type="nucleotide sequence ID" value="NZ_LWQT01000055.1"/>
</dbReference>
<feature type="domain" description="Co-chaperone DjlA N-terminal" evidence="1">
    <location>
        <begin position="9"/>
        <end position="120"/>
    </location>
</feature>